<dbReference type="RefSeq" id="WP_123532515.1">
    <property type="nucleotide sequence ID" value="NZ_MOBU01000009.1"/>
</dbReference>
<dbReference type="Proteomes" id="UP000285757">
    <property type="component" value="Unassembled WGS sequence"/>
</dbReference>
<accession>A0A423LHM5</accession>
<evidence type="ECO:0008006" key="3">
    <source>
        <dbReference type="Google" id="ProtNLM"/>
    </source>
</evidence>
<dbReference type="Gene3D" id="1.25.40.10">
    <property type="entry name" value="Tetratricopeptide repeat domain"/>
    <property type="match status" value="1"/>
</dbReference>
<dbReference type="AlphaFoldDB" id="A0A423LHM5"/>
<evidence type="ECO:0000313" key="2">
    <source>
        <dbReference type="Proteomes" id="UP000285757"/>
    </source>
</evidence>
<organism evidence="1 2">
    <name type="scientific">Pseudomonas fluorescens</name>
    <dbReference type="NCBI Taxonomy" id="294"/>
    <lineage>
        <taxon>Bacteria</taxon>
        <taxon>Pseudomonadati</taxon>
        <taxon>Pseudomonadota</taxon>
        <taxon>Gammaproteobacteria</taxon>
        <taxon>Pseudomonadales</taxon>
        <taxon>Pseudomonadaceae</taxon>
        <taxon>Pseudomonas</taxon>
    </lineage>
</organism>
<gene>
    <name evidence="1" type="ORF">BK671_12725</name>
</gene>
<proteinExistence type="predicted"/>
<dbReference type="InterPro" id="IPR011990">
    <property type="entry name" value="TPR-like_helical_dom_sf"/>
</dbReference>
<reference evidence="1 2" key="1">
    <citation type="submission" date="2016-10" db="EMBL/GenBank/DDBJ databases">
        <title>Comparative genome analysis of multiple Pseudomonas spp. focuses on biocontrol and plant growth promoting traits.</title>
        <authorList>
            <person name="Tao X.-Y."/>
            <person name="Taylor C.G."/>
        </authorList>
    </citation>
    <scope>NUCLEOTIDE SEQUENCE [LARGE SCALE GENOMIC DNA]</scope>
    <source>
        <strain evidence="1 2">24D3</strain>
    </source>
</reference>
<dbReference type="SUPFAM" id="SSF48452">
    <property type="entry name" value="TPR-like"/>
    <property type="match status" value="1"/>
</dbReference>
<name>A0A423LHM5_PSEFL</name>
<protein>
    <recommendedName>
        <fullName evidence="3">Type III secretion protein</fullName>
    </recommendedName>
</protein>
<comment type="caution">
    <text evidence="1">The sequence shown here is derived from an EMBL/GenBank/DDBJ whole genome shotgun (WGS) entry which is preliminary data.</text>
</comment>
<sequence length="113" mass="12664">MMLKPVQQNLLLLLGWLQLQCGQPGRARIFLEALLVVDPAHCQARRALVVALLQLEEGVLAERQCDRLLADGEDDLALWGCVSRACQLQGRIADARVAHERFLSLRESHERAV</sequence>
<dbReference type="EMBL" id="MOBU01000009">
    <property type="protein sequence ID" value="RON67806.1"/>
    <property type="molecule type" value="Genomic_DNA"/>
</dbReference>
<evidence type="ECO:0000313" key="1">
    <source>
        <dbReference type="EMBL" id="RON67806.1"/>
    </source>
</evidence>